<dbReference type="RefSeq" id="WP_133845471.1">
    <property type="nucleotide sequence ID" value="NZ_AP024329.1"/>
</dbReference>
<dbReference type="Proteomes" id="UP000677515">
    <property type="component" value="Chromosome"/>
</dbReference>
<dbReference type="EMBL" id="AP024329">
    <property type="protein sequence ID" value="BCQ34736.1"/>
    <property type="molecule type" value="Genomic_DNA"/>
</dbReference>
<organism evidence="1 2">
    <name type="scientific">Erwinia rhapontici</name>
    <name type="common">Pectobacterium rhapontici</name>
    <dbReference type="NCBI Taxonomy" id="55212"/>
    <lineage>
        <taxon>Bacteria</taxon>
        <taxon>Pseudomonadati</taxon>
        <taxon>Pseudomonadota</taxon>
        <taxon>Gammaproteobacteria</taxon>
        <taxon>Enterobacterales</taxon>
        <taxon>Erwiniaceae</taxon>
        <taxon>Erwinia</taxon>
    </lineage>
</organism>
<keyword evidence="2" id="KW-1185">Reference proteome</keyword>
<evidence type="ECO:0000313" key="2">
    <source>
        <dbReference type="Proteomes" id="UP000677515"/>
    </source>
</evidence>
<dbReference type="Gene3D" id="3.30.70.2360">
    <property type="match status" value="1"/>
</dbReference>
<accession>A0ABN6DJD8</accession>
<dbReference type="Pfam" id="PF11080">
    <property type="entry name" value="GhoS"/>
    <property type="match status" value="1"/>
</dbReference>
<dbReference type="InterPro" id="IPR022597">
    <property type="entry name" value="GhoS"/>
</dbReference>
<protein>
    <submittedName>
        <fullName evidence="1">Uncharacterized protein</fullName>
    </submittedName>
</protein>
<reference evidence="1 2" key="1">
    <citation type="submission" date="2021-01" db="EMBL/GenBank/DDBJ databases">
        <title>Complete genome sequence of Erwinia rhapontici MAFF 311153.</title>
        <authorList>
            <person name="Morohoshi T."/>
            <person name="Someya N."/>
        </authorList>
    </citation>
    <scope>NUCLEOTIDE SEQUENCE [LARGE SCALE GENOMIC DNA]</scope>
    <source>
        <strain evidence="1 2">MAFF 311153</strain>
    </source>
</reference>
<dbReference type="GeneID" id="99866363"/>
<name>A0ABN6DJD8_ERWRD</name>
<sequence length="96" mass="10583">MSNQGIHQYVVTFHYDEKGLSDVLELSSALISSGFSTTLKDDDGHPHELGTNSFGIITALSEEDIHQQAVGIGEQVLGEVPQLDVQHWEDFRSNTD</sequence>
<dbReference type="InterPro" id="IPR038241">
    <property type="entry name" value="GhoS_sf"/>
</dbReference>
<gene>
    <name evidence="1" type="primary">ydiZ</name>
    <name evidence="1" type="ORF">ERHA53_20790</name>
</gene>
<proteinExistence type="predicted"/>
<evidence type="ECO:0000313" key="1">
    <source>
        <dbReference type="EMBL" id="BCQ34736.1"/>
    </source>
</evidence>